<name>A0A1S8X727_OPIVI</name>
<keyword evidence="2" id="KW-0804">Transcription</keyword>
<reference evidence="6 7" key="1">
    <citation type="submission" date="2015-03" db="EMBL/GenBank/DDBJ databases">
        <title>Draft genome of the nematode, Opisthorchis viverrini.</title>
        <authorList>
            <person name="Mitreva M."/>
        </authorList>
    </citation>
    <scope>NUCLEOTIDE SEQUENCE [LARGE SCALE GENOMIC DNA]</scope>
    <source>
        <strain evidence="6">Khon Kaen</strain>
    </source>
</reference>
<dbReference type="PANTHER" id="PTHR23335">
    <property type="entry name" value="CALMODULIN-BINDING TRANSCRIPTION ACTIVATOR CAMTA"/>
    <property type="match status" value="1"/>
</dbReference>
<dbReference type="GO" id="GO:0003690">
    <property type="term" value="F:double-stranded DNA binding"/>
    <property type="evidence" value="ECO:0007669"/>
    <property type="project" value="TreeGrafter"/>
</dbReference>
<evidence type="ECO:0000256" key="2">
    <source>
        <dbReference type="ARBA" id="ARBA00023163"/>
    </source>
</evidence>
<accession>A0A1S8X727</accession>
<feature type="compositionally biased region" description="Basic and acidic residues" evidence="4">
    <location>
        <begin position="603"/>
        <end position="614"/>
    </location>
</feature>
<feature type="compositionally biased region" description="Polar residues" evidence="4">
    <location>
        <begin position="439"/>
        <end position="448"/>
    </location>
</feature>
<feature type="compositionally biased region" description="Polar residues" evidence="4">
    <location>
        <begin position="359"/>
        <end position="376"/>
    </location>
</feature>
<evidence type="ECO:0000313" key="6">
    <source>
        <dbReference type="EMBL" id="OON22436.1"/>
    </source>
</evidence>
<evidence type="ECO:0000256" key="4">
    <source>
        <dbReference type="SAM" id="MobiDB-lite"/>
    </source>
</evidence>
<dbReference type="PROSITE" id="PS51257">
    <property type="entry name" value="PROKAR_LIPOPROTEIN"/>
    <property type="match status" value="1"/>
</dbReference>
<dbReference type="SMART" id="SM01076">
    <property type="entry name" value="CG-1"/>
    <property type="match status" value="1"/>
</dbReference>
<dbReference type="CDD" id="cd23767">
    <property type="entry name" value="IQCD"/>
    <property type="match status" value="2"/>
</dbReference>
<protein>
    <submittedName>
        <fullName evidence="6">CG-1 domain protein</fullName>
    </submittedName>
</protein>
<evidence type="ECO:0000259" key="5">
    <source>
        <dbReference type="PROSITE" id="PS51437"/>
    </source>
</evidence>
<keyword evidence="3" id="KW-0539">Nucleus</keyword>
<feature type="region of interest" description="Disordered" evidence="4">
    <location>
        <begin position="1631"/>
        <end position="1652"/>
    </location>
</feature>
<keyword evidence="7" id="KW-1185">Reference proteome</keyword>
<dbReference type="InterPro" id="IPR005559">
    <property type="entry name" value="CG-1_dom"/>
</dbReference>
<feature type="region of interest" description="Disordered" evidence="4">
    <location>
        <begin position="357"/>
        <end position="376"/>
    </location>
</feature>
<organism evidence="6 7">
    <name type="scientific">Opisthorchis viverrini</name>
    <name type="common">Southeast Asian liver fluke</name>
    <dbReference type="NCBI Taxonomy" id="6198"/>
    <lineage>
        <taxon>Eukaryota</taxon>
        <taxon>Metazoa</taxon>
        <taxon>Spiralia</taxon>
        <taxon>Lophotrochozoa</taxon>
        <taxon>Platyhelminthes</taxon>
        <taxon>Trematoda</taxon>
        <taxon>Digenea</taxon>
        <taxon>Opisthorchiida</taxon>
        <taxon>Opisthorchiata</taxon>
        <taxon>Opisthorchiidae</taxon>
        <taxon>Opisthorchis</taxon>
    </lineage>
</organism>
<feature type="compositionally biased region" description="Polar residues" evidence="4">
    <location>
        <begin position="1442"/>
        <end position="1451"/>
    </location>
</feature>
<feature type="region of interest" description="Disordered" evidence="4">
    <location>
        <begin position="1428"/>
        <end position="1457"/>
    </location>
</feature>
<proteinExistence type="predicted"/>
<dbReference type="Pfam" id="PF03859">
    <property type="entry name" value="CG-1"/>
    <property type="match status" value="1"/>
</dbReference>
<dbReference type="GO" id="GO:0005634">
    <property type="term" value="C:nucleus"/>
    <property type="evidence" value="ECO:0007669"/>
    <property type="project" value="UniProtKB-SubCell"/>
</dbReference>
<feature type="region of interest" description="Disordered" evidence="4">
    <location>
        <begin position="428"/>
        <end position="448"/>
    </location>
</feature>
<dbReference type="PANTHER" id="PTHR23335:SF1">
    <property type="entry name" value="CALMODULIN-BINDING TRANSCRIPTION ACTIVATOR, ISOFORM F"/>
    <property type="match status" value="1"/>
</dbReference>
<dbReference type="Proteomes" id="UP000243686">
    <property type="component" value="Unassembled WGS sequence"/>
</dbReference>
<feature type="region of interest" description="Disordered" evidence="4">
    <location>
        <begin position="584"/>
        <end position="614"/>
    </location>
</feature>
<comment type="subcellular location">
    <subcellularLocation>
        <location evidence="1">Nucleus</location>
    </subcellularLocation>
</comment>
<dbReference type="Gene3D" id="1.20.5.190">
    <property type="match status" value="1"/>
</dbReference>
<gene>
    <name evidence="6" type="ORF">X801_01662</name>
</gene>
<dbReference type="EMBL" id="KV891773">
    <property type="protein sequence ID" value="OON22436.1"/>
    <property type="molecule type" value="Genomic_DNA"/>
</dbReference>
<evidence type="ECO:0000256" key="3">
    <source>
        <dbReference type="ARBA" id="ARBA00023242"/>
    </source>
</evidence>
<dbReference type="GO" id="GO:0003712">
    <property type="term" value="F:transcription coregulator activity"/>
    <property type="evidence" value="ECO:0007669"/>
    <property type="project" value="TreeGrafter"/>
</dbReference>
<dbReference type="GO" id="GO:0006357">
    <property type="term" value="P:regulation of transcription by RNA polymerase II"/>
    <property type="evidence" value="ECO:0007669"/>
    <property type="project" value="TreeGrafter"/>
</dbReference>
<feature type="domain" description="CG-1" evidence="5">
    <location>
        <begin position="47"/>
        <end position="174"/>
    </location>
</feature>
<dbReference type="PROSITE" id="PS51437">
    <property type="entry name" value="CG_1"/>
    <property type="match status" value="1"/>
</dbReference>
<sequence length="1771" mass="196423">MRSMASGDDQYSAGFSVGSCATRIHDGLPQEPTYHFELPACLSSLSPSVNRPTHKLVWYQQQEIAELLLGAALNQDWLSSFVNVRPPNGTVLFYRRDTANLARKQDGYLWQRKPNRRAVKEVHMVLKVDGVECILANYAHSALLSTFHRRTYSLRYSPSIVLFHYLNVPSITANDKLCLPIPMFDEENRAALTRTFIVQQLLPMFSGFPTLVSRPDSNRRLHFDIRGILTTLSAVISHQSEKIKPPVAGRSCSRTTYLFIHPTLLETPSSMLSSDNTSKYRLQTMNGDVSDPSSIHACGNPVRQATAGCSITEKDKKNPASEYVRSDFTDSWTDRFTDSFPNEGDKIYIVNLPGRRSVSKSGANSEFQPDSAATESSAISRFASAVEDGEYEVVTSEFDSRETELLFGVLPSDRRSEELPSNAFSANQDLLHNSDSDKPTSQSPDLSQSCKSTDLFNWLSEQQLHNGETICASFFPETFSSELGQIDTDEFWTDFLPDDQFSFGEDERQPSEELCEPDYASDPLSHIDIGTPAPTIEAVETSLSPPKQSCPVVDARDVFPHSLSDRIDNDRIFQSSFSTVVEHRDAQDPCENDSLPTGSMNRTPDDVRMHTHSSEDDLVDEIKPDDLWDLRIPVARAQWELVHCFSSATAPLRSSLAASDEFILVLDNHGGDAASGDQGGDLESDSFDADGVVYTSSPRKTPSSPTFLFGRTDEDISSDIKDHGSCNPSLYADRIEELLVSQCSIWMFGQDVRSAIGQGGVLSGATQDASENIDTSGEQQWVNYPHLLQAIQMVKRDAQSLTSHDLPPVTLLFCVAALGYSELLLTLMQWRVLELEDHQPLPTSEVTRIESPVMLSSTEQLGNLLTSKPVIFETASISPLGCAILHQHIKCACLLAILEPETLSKPCLEFEEANGAVSFHPKQLARFLGLSSLEYYLEEIEFSSTKRTDTTPRRRLTEMLEYSQSWDSAFPPTSSSCRTMGHAYHEHLASGESSCVPLFSRRGASYVPSLDISKINYISGSSYPLCSSSGVQSAFPTFLLDNPTHSADLCNIDTGVAEVEKDTESCNTDGSPMLYHSSNPFKPICSPRLPLHSHHPQRQISLDERDVSGVYSTHCRPGPVVDGLESCFHRHRTRSFCIAPLYTSVTNLVEDDGSQQMVYLADRIIEAMPSRIVNLHRQETCDLSSLRPDFSDSALGMSVCAENSARSSCFQPSLPGDLAKHCRPTQAQCRDLIDLPQTQRISLRTTPAVVKRIRTDCGEASGSMVSLPGGPLGSTKYVAYRGLTFRNCASKTSHRVKTALLSFHPPLGTSTSGRFVCDTDDIDSLHARSCECRSQTTASNSLSAGYLYEEHGDGMQHCGTGDFSVWSNRCSPPPSTAEIAEHFNAPSRFMETDFSRLTLSDQEQKRLYEAAKIIQKCYRAYKRNKSSVNERISHEDPADGIHSTSQLSSPHSGPVEISHQQYTETGGDAPSASAQCWEQFVFTSADDQSVGLELEIETTPSSEGPVCHQLHSGSNNCSNESTNLTSVSGTASTPLLSSSEDVKKEIEAAIIIQSYYRRYKQRWPTRLEYGAKAVIKVGRKEPYHCFFEVGDAVKRYLCYPFFYLQYAYYKRLCQATLLIQNQYRYIREKKGSGGPVNRVRKGKPPMGPTNTRLRNLCQRRSKAQVPTDVGLSGSVHQPGFCHDANGSQRPSFCYCGPYLYVGPQPCQFDGHLPQHGPSHLRPGIRTIPATTTSSFIAPRLSGFAFRRRRPTYGRFLQPPRHTFGGNVMGQF</sequence>
<evidence type="ECO:0000256" key="1">
    <source>
        <dbReference type="ARBA" id="ARBA00004123"/>
    </source>
</evidence>
<evidence type="ECO:0000313" key="7">
    <source>
        <dbReference type="Proteomes" id="UP000243686"/>
    </source>
</evidence>